<dbReference type="Proteomes" id="UP000799640">
    <property type="component" value="Unassembled WGS sequence"/>
</dbReference>
<sequence>MVHVEVEVRPWPSHALHTRSSIIALPPSTRFQPPLFPLTLSLFYIAQAVCDPSASVVRIFSTGFFGTAVRPLPPNPSDPPGVSIFPTLRRRAFYHA</sequence>
<accession>A0A6G1I5D4</accession>
<reference evidence="1" key="1">
    <citation type="journal article" date="2020" name="Stud. Mycol.">
        <title>101 Dothideomycetes genomes: a test case for predicting lifestyles and emergence of pathogens.</title>
        <authorList>
            <person name="Haridas S."/>
            <person name="Albert R."/>
            <person name="Binder M."/>
            <person name="Bloem J."/>
            <person name="Labutti K."/>
            <person name="Salamov A."/>
            <person name="Andreopoulos B."/>
            <person name="Baker S."/>
            <person name="Barry K."/>
            <person name="Bills G."/>
            <person name="Bluhm B."/>
            <person name="Cannon C."/>
            <person name="Castanera R."/>
            <person name="Culley D."/>
            <person name="Daum C."/>
            <person name="Ezra D."/>
            <person name="Gonzalez J."/>
            <person name="Henrissat B."/>
            <person name="Kuo A."/>
            <person name="Liang C."/>
            <person name="Lipzen A."/>
            <person name="Lutzoni F."/>
            <person name="Magnuson J."/>
            <person name="Mondo S."/>
            <person name="Nolan M."/>
            <person name="Ohm R."/>
            <person name="Pangilinan J."/>
            <person name="Park H.-J."/>
            <person name="Ramirez L."/>
            <person name="Alfaro M."/>
            <person name="Sun H."/>
            <person name="Tritt A."/>
            <person name="Yoshinaga Y."/>
            <person name="Zwiers L.-H."/>
            <person name="Turgeon B."/>
            <person name="Goodwin S."/>
            <person name="Spatafora J."/>
            <person name="Crous P."/>
            <person name="Grigoriev I."/>
        </authorList>
    </citation>
    <scope>NUCLEOTIDE SEQUENCE</scope>
    <source>
        <strain evidence="1">CBS 262.69</strain>
    </source>
</reference>
<protein>
    <submittedName>
        <fullName evidence="1">Uncharacterized protein</fullName>
    </submittedName>
</protein>
<proteinExistence type="predicted"/>
<evidence type="ECO:0000313" key="1">
    <source>
        <dbReference type="EMBL" id="KAF2403472.1"/>
    </source>
</evidence>
<evidence type="ECO:0000313" key="2">
    <source>
        <dbReference type="Proteomes" id="UP000799640"/>
    </source>
</evidence>
<keyword evidence="2" id="KW-1185">Reference proteome</keyword>
<dbReference type="EMBL" id="ML996689">
    <property type="protein sequence ID" value="KAF2403472.1"/>
    <property type="molecule type" value="Genomic_DNA"/>
</dbReference>
<gene>
    <name evidence="1" type="ORF">EJ06DRAFT_279301</name>
</gene>
<organism evidence="1 2">
    <name type="scientific">Trichodelitschia bisporula</name>
    <dbReference type="NCBI Taxonomy" id="703511"/>
    <lineage>
        <taxon>Eukaryota</taxon>
        <taxon>Fungi</taxon>
        <taxon>Dikarya</taxon>
        <taxon>Ascomycota</taxon>
        <taxon>Pezizomycotina</taxon>
        <taxon>Dothideomycetes</taxon>
        <taxon>Dothideomycetes incertae sedis</taxon>
        <taxon>Phaeotrichales</taxon>
        <taxon>Phaeotrichaceae</taxon>
        <taxon>Trichodelitschia</taxon>
    </lineage>
</organism>
<name>A0A6G1I5D4_9PEZI</name>
<dbReference type="AlphaFoldDB" id="A0A6G1I5D4"/>